<dbReference type="AlphaFoldDB" id="A0A559J4G4"/>
<keyword evidence="2" id="KW-0808">Transferase</keyword>
<evidence type="ECO:0000256" key="2">
    <source>
        <dbReference type="ARBA" id="ARBA00022679"/>
    </source>
</evidence>
<name>A0A559J4G4_9BACL</name>
<dbReference type="InterPro" id="IPR050406">
    <property type="entry name" value="FGGY_Carb_Kinase"/>
</dbReference>
<dbReference type="InterPro" id="IPR018485">
    <property type="entry name" value="FGGY_C"/>
</dbReference>
<dbReference type="GO" id="GO:0016301">
    <property type="term" value="F:kinase activity"/>
    <property type="evidence" value="ECO:0007669"/>
    <property type="project" value="UniProtKB-KW"/>
</dbReference>
<keyword evidence="7" id="KW-1185">Reference proteome</keyword>
<dbReference type="InterPro" id="IPR018484">
    <property type="entry name" value="FGGY_N"/>
</dbReference>
<accession>A0A559J4G4</accession>
<dbReference type="InterPro" id="IPR000577">
    <property type="entry name" value="Carb_kinase_FGGY"/>
</dbReference>
<dbReference type="Proteomes" id="UP000318102">
    <property type="component" value="Unassembled WGS sequence"/>
</dbReference>
<feature type="domain" description="Carbohydrate kinase FGGY N-terminal" evidence="4">
    <location>
        <begin position="3"/>
        <end position="243"/>
    </location>
</feature>
<dbReference type="OrthoDB" id="9805576at2"/>
<keyword evidence="3 6" id="KW-0418">Kinase</keyword>
<reference evidence="6 7" key="1">
    <citation type="submission" date="2019-07" db="EMBL/GenBank/DDBJ databases">
        <authorList>
            <person name="Kim J."/>
        </authorList>
    </citation>
    <scope>NUCLEOTIDE SEQUENCE [LARGE SCALE GENOMIC DNA]</scope>
    <source>
        <strain evidence="6 7">N4</strain>
    </source>
</reference>
<dbReference type="SUPFAM" id="SSF53067">
    <property type="entry name" value="Actin-like ATPase domain"/>
    <property type="match status" value="2"/>
</dbReference>
<dbReference type="PANTHER" id="PTHR43095">
    <property type="entry name" value="SUGAR KINASE"/>
    <property type="match status" value="1"/>
</dbReference>
<evidence type="ECO:0000313" key="7">
    <source>
        <dbReference type="Proteomes" id="UP000318102"/>
    </source>
</evidence>
<dbReference type="Pfam" id="PF02782">
    <property type="entry name" value="FGGY_C"/>
    <property type="match status" value="1"/>
</dbReference>
<dbReference type="EMBL" id="VNJK01000001">
    <property type="protein sequence ID" value="TVX94779.1"/>
    <property type="molecule type" value="Genomic_DNA"/>
</dbReference>
<dbReference type="PIRSF" id="PIRSF000538">
    <property type="entry name" value="GlpK"/>
    <property type="match status" value="1"/>
</dbReference>
<dbReference type="GO" id="GO:0005975">
    <property type="term" value="P:carbohydrate metabolic process"/>
    <property type="evidence" value="ECO:0007669"/>
    <property type="project" value="InterPro"/>
</dbReference>
<protein>
    <submittedName>
        <fullName evidence="6">Carbohydrate kinase</fullName>
    </submittedName>
</protein>
<evidence type="ECO:0000256" key="1">
    <source>
        <dbReference type="ARBA" id="ARBA00009156"/>
    </source>
</evidence>
<evidence type="ECO:0000256" key="3">
    <source>
        <dbReference type="ARBA" id="ARBA00022777"/>
    </source>
</evidence>
<gene>
    <name evidence="6" type="ORF">FPZ44_16085</name>
</gene>
<comment type="caution">
    <text evidence="6">The sequence shown here is derived from an EMBL/GenBank/DDBJ whole genome shotgun (WGS) entry which is preliminary data.</text>
</comment>
<evidence type="ECO:0000259" key="4">
    <source>
        <dbReference type="Pfam" id="PF00370"/>
    </source>
</evidence>
<dbReference type="PANTHER" id="PTHR43095:SF3">
    <property type="entry name" value="L-XYLULOSE_3-KETO-L-GULONATE KINASE"/>
    <property type="match status" value="1"/>
</dbReference>
<comment type="similarity">
    <text evidence="1">Belongs to the FGGY kinase family.</text>
</comment>
<organism evidence="6 7">
    <name type="scientific">Paenibacillus agilis</name>
    <dbReference type="NCBI Taxonomy" id="3020863"/>
    <lineage>
        <taxon>Bacteria</taxon>
        <taxon>Bacillati</taxon>
        <taxon>Bacillota</taxon>
        <taxon>Bacilli</taxon>
        <taxon>Bacillales</taxon>
        <taxon>Paenibacillaceae</taxon>
        <taxon>Paenibacillus</taxon>
    </lineage>
</organism>
<dbReference type="Pfam" id="PF00370">
    <property type="entry name" value="FGGY_N"/>
    <property type="match status" value="1"/>
</dbReference>
<dbReference type="InterPro" id="IPR043129">
    <property type="entry name" value="ATPase_NBD"/>
</dbReference>
<evidence type="ECO:0000259" key="5">
    <source>
        <dbReference type="Pfam" id="PF02782"/>
    </source>
</evidence>
<sequence>MRMLGIDLGTTNRKVGLFEENGEVVGIVSRPTLTQDTGEGYVVYDAEQLWTDVVEMIRELTEQHGGANIAAIGIASMAESGLLLHKDSGAIQSPLLPWFDTSSTPQAERVRAADERLKLFQRSGLHLSFKHGLPKLLWLHDRDPDMFRDARWVSVSGFIAYRLSGVMAFDPSLATRTFVYDMRTNDWDREWIQNFGLSPDLFPGVYPSGAPLGPVKAELVQALGLNSAPAVAVSGHDHVCASLAVGAVSPGDVFASMGTAETLVGLMHPTQLGEEDFQTGLSYGYHVIPGLRFWMGGNPSSGGSLEWIRRQLGDDALSYDEVRALLTQEDRYPCDVMFFPYLSGSGAPHPNSNTRGAFIGLSNKHGKAELLQAVCEGTSYQLEMIRRSGERVCGQSITEMRAVGGGTRAEPWLQMKADVTGATMIVPTVDEATLLGAAFTAMLGTGHIADGAAIQRLIEQRGTKRVETRAELHDRYQRAYEQRYEPTAAFLRQLPIIE</sequence>
<evidence type="ECO:0000313" key="6">
    <source>
        <dbReference type="EMBL" id="TVX94779.1"/>
    </source>
</evidence>
<proteinExistence type="inferred from homology"/>
<dbReference type="Gene3D" id="3.30.420.40">
    <property type="match status" value="2"/>
</dbReference>
<feature type="domain" description="Carbohydrate kinase FGGY C-terminal" evidence="5">
    <location>
        <begin position="255"/>
        <end position="443"/>
    </location>
</feature>
<dbReference type="CDD" id="cd07773">
    <property type="entry name" value="ASKHA_NBD_FGGY_FK"/>
    <property type="match status" value="1"/>
</dbReference>